<dbReference type="EMBL" id="FOYP01000001">
    <property type="protein sequence ID" value="SFR31652.1"/>
    <property type="molecule type" value="Genomic_DNA"/>
</dbReference>
<protein>
    <submittedName>
        <fullName evidence="2">Uncharacterized protein</fullName>
    </submittedName>
</protein>
<feature type="signal peptide" evidence="1">
    <location>
        <begin position="1"/>
        <end position="19"/>
    </location>
</feature>
<evidence type="ECO:0000256" key="1">
    <source>
        <dbReference type="SAM" id="SignalP"/>
    </source>
</evidence>
<dbReference type="OrthoDB" id="8451541at2"/>
<keyword evidence="1" id="KW-0732">Signal</keyword>
<evidence type="ECO:0000313" key="2">
    <source>
        <dbReference type="EMBL" id="SFR31652.1"/>
    </source>
</evidence>
<proteinExistence type="predicted"/>
<keyword evidence="3" id="KW-1185">Reference proteome</keyword>
<sequence>MKKVTLTLTFALMAGQLQALSCMRPDPVAAFAQIAQAPEPYYVLYGRLSFDETALPAGFRDTFDGEPAPIPARFEGKGLTNAGFTSDFISPAQLQVECAANYCGTAQSGIDALFFVRADQTPVTMIAGPCGGMIFPEPSQALRDQITACMQGGC</sequence>
<dbReference type="RefSeq" id="WP_090195078.1">
    <property type="nucleotide sequence ID" value="NZ_FOYP01000001.1"/>
</dbReference>
<dbReference type="STRING" id="390270.SAMN04488005_0130"/>
<reference evidence="3" key="1">
    <citation type="submission" date="2016-10" db="EMBL/GenBank/DDBJ databases">
        <authorList>
            <person name="Varghese N."/>
            <person name="Submissions S."/>
        </authorList>
    </citation>
    <scope>NUCLEOTIDE SEQUENCE [LARGE SCALE GENOMIC DNA]</scope>
    <source>
        <strain evidence="3">DSM 26879</strain>
    </source>
</reference>
<evidence type="ECO:0000313" key="3">
    <source>
        <dbReference type="Proteomes" id="UP000199478"/>
    </source>
</evidence>
<accession>A0A1I6FNY1</accession>
<gene>
    <name evidence="2" type="ORF">SAMN04488005_0130</name>
</gene>
<dbReference type="Proteomes" id="UP000199478">
    <property type="component" value="Unassembled WGS sequence"/>
</dbReference>
<feature type="chain" id="PRO_5011493630" evidence="1">
    <location>
        <begin position="20"/>
        <end position="154"/>
    </location>
</feature>
<organism evidence="2 3">
    <name type="scientific">Yoonia tamlensis</name>
    <dbReference type="NCBI Taxonomy" id="390270"/>
    <lineage>
        <taxon>Bacteria</taxon>
        <taxon>Pseudomonadati</taxon>
        <taxon>Pseudomonadota</taxon>
        <taxon>Alphaproteobacteria</taxon>
        <taxon>Rhodobacterales</taxon>
        <taxon>Paracoccaceae</taxon>
        <taxon>Yoonia</taxon>
    </lineage>
</organism>
<name>A0A1I6FNY1_9RHOB</name>
<dbReference type="AlphaFoldDB" id="A0A1I6FNY1"/>